<dbReference type="PANTHER" id="PTHR23355:SF9">
    <property type="entry name" value="DIS3-LIKE EXONUCLEASE 2"/>
    <property type="match status" value="1"/>
</dbReference>
<feature type="binding site" evidence="8">
    <location>
        <position position="426"/>
    </location>
    <ligand>
        <name>Mg(2+)</name>
        <dbReference type="ChEBI" id="CHEBI:18420"/>
    </ligand>
</feature>
<comment type="similarity">
    <text evidence="8">Belongs to the RNR ribonuclease family. DIS3L2 subfamily.</text>
</comment>
<keyword evidence="8" id="KW-0464">Manganese</keyword>
<dbReference type="Pfam" id="PF17849">
    <property type="entry name" value="OB_Dis3"/>
    <property type="match status" value="1"/>
</dbReference>
<sequence length="938" mass="106375">MFTRINCFQSLKHRMSSEMSVSTQQHASKSNEKNKRNRYRSRNQHQPSRSNNFPNKWPSNKHCVVNFLHPKCNLVDVDKLTEGIGTVKERMIIPYKAQFLTKVQMGSSSEAEKVWQKYNKNLPPDIISVTPDQSYMLSPRGPKQNTPQRKNKLLYDEYMSKDDVDKGIANGEIVTGALRVNSKKYTHAFISYETGKDILIDGLRDRNRAFDGDIVAIKIKEKSDWVQESNFEKRVETAASKVENMSMEENKPFQESSILSDSSLSGTRMTGVVVAILEQKNHRTAVGVIKVDEAKKLKYEFATFSPRSNAFPRVYVSMSSLTDVISKQDCEKILFAVKVTGWPATSKLPLGELCEAVGQSGDIKAETKRILIDNDIDHEEFSEEVLACLPKNLPWTIPGEEKQKRRDFTNECIFTIDPATARDLDDALHCKRLSDGNFEVGVHIADVSYFVKSATALDKIASQRCTSVYLVQQVIPMLPHLLCEELCSLNPGTERLAFSVVWKLARNGRILSEWMGRSVIKSCTKFSYDHAQTMIENPDYDYDDSEQSSDGKFPAIDGRFSLNEIKEKILDLFVISQSLRKQRFDNGALRLDQVKLSYMLDAETGFPSGCFAFERKSSNELIEEFMLLANMAVAHKIYKAVPTHAFLRSHPEPKEMMMDDVVNHCNSIGLDLDASSSGNLARTIQSCCGNDALATLRQQALFFLAIKPQQLAIYLCSGMESDESKYRHYALNAPLYTHFTSPIRRYADVIVHRQLAYVLEDINKREEMLLPAEELQTQAELCNQRKYNSKVAQELSIELFFNLLVNKYGPLEGKGMVIYVYDHSFDLLSVEYGVKRRVYVDSIPGTQYKLEEGPVTGKNLKVNVLKIKWLKNCPDNAPAAEDNSYDESVEGVEQVIEVFSVVDIILQKQEPETVNSIKVTLKSPLLEEENELKMVGES</sequence>
<accession>A0ABP0H0D8</accession>
<comment type="function">
    <text evidence="8">3'-5'-exoribonuclease that specifically recognizes RNAs polyuridylated at their 3' end and mediates their degradation. Component of an exosome-independent RNA degradation pathway that mediates degradation of cytoplasmic mRNAs that have been deadenylated and subsequently uridylated at their 3'.</text>
</comment>
<feature type="domain" description="RNB" evidence="10">
    <location>
        <begin position="405"/>
        <end position="761"/>
    </location>
</feature>
<feature type="site" description="Important for catalytic activity" evidence="8">
    <location>
        <position position="425"/>
    </location>
</feature>
<feature type="region of interest" description="Disordered" evidence="9">
    <location>
        <begin position="16"/>
        <end position="56"/>
    </location>
</feature>
<evidence type="ECO:0000256" key="2">
    <source>
        <dbReference type="ARBA" id="ARBA00022722"/>
    </source>
</evidence>
<evidence type="ECO:0000256" key="1">
    <source>
        <dbReference type="ARBA" id="ARBA00022490"/>
    </source>
</evidence>
<comment type="caution">
    <text evidence="11">The sequence shown here is derived from an EMBL/GenBank/DDBJ whole genome shotgun (WGS) entry which is preliminary data.</text>
</comment>
<dbReference type="Gene3D" id="2.40.50.690">
    <property type="match status" value="1"/>
</dbReference>
<evidence type="ECO:0000256" key="6">
    <source>
        <dbReference type="ARBA" id="ARBA00022842"/>
    </source>
</evidence>
<dbReference type="InterPro" id="IPR050180">
    <property type="entry name" value="RNR_Ribonuclease"/>
</dbReference>
<dbReference type="InterPro" id="IPR012340">
    <property type="entry name" value="NA-bd_OB-fold"/>
</dbReference>
<dbReference type="InterPro" id="IPR033771">
    <property type="entry name" value="Rrp44_CSD1"/>
</dbReference>
<evidence type="ECO:0000256" key="4">
    <source>
        <dbReference type="ARBA" id="ARBA00022801"/>
    </source>
</evidence>
<dbReference type="Gene3D" id="2.40.50.140">
    <property type="entry name" value="Nucleic acid-binding proteins"/>
    <property type="match status" value="1"/>
</dbReference>
<dbReference type="Proteomes" id="UP001642483">
    <property type="component" value="Unassembled WGS sequence"/>
</dbReference>
<evidence type="ECO:0000313" key="12">
    <source>
        <dbReference type="Proteomes" id="UP001642483"/>
    </source>
</evidence>
<keyword evidence="12" id="KW-1185">Reference proteome</keyword>
<name>A0ABP0H0D8_CLALP</name>
<evidence type="ECO:0000259" key="10">
    <source>
        <dbReference type="SMART" id="SM00955"/>
    </source>
</evidence>
<keyword evidence="5 8" id="KW-0269">Exonuclease</keyword>
<evidence type="ECO:0000256" key="5">
    <source>
        <dbReference type="ARBA" id="ARBA00022839"/>
    </source>
</evidence>
<reference evidence="11 12" key="1">
    <citation type="submission" date="2024-02" db="EMBL/GenBank/DDBJ databases">
        <authorList>
            <person name="Daric V."/>
            <person name="Darras S."/>
        </authorList>
    </citation>
    <scope>NUCLEOTIDE SEQUENCE [LARGE SCALE GENOMIC DNA]</scope>
</reference>
<dbReference type="EMBL" id="CAWYQH010000163">
    <property type="protein sequence ID" value="CAK8697461.1"/>
    <property type="molecule type" value="Genomic_DNA"/>
</dbReference>
<dbReference type="Pfam" id="PF17877">
    <property type="entry name" value="Dis3l2_C_term"/>
    <property type="match status" value="1"/>
</dbReference>
<keyword evidence="6 8" id="KW-0460">Magnesium</keyword>
<dbReference type="InterPro" id="IPR001900">
    <property type="entry name" value="RNase_II/R"/>
</dbReference>
<dbReference type="SMART" id="SM00955">
    <property type="entry name" value="RNB"/>
    <property type="match status" value="1"/>
</dbReference>
<organism evidence="11 12">
    <name type="scientific">Clavelina lepadiformis</name>
    <name type="common">Light-bulb sea squirt</name>
    <name type="synonym">Ascidia lepadiformis</name>
    <dbReference type="NCBI Taxonomy" id="159417"/>
    <lineage>
        <taxon>Eukaryota</taxon>
        <taxon>Metazoa</taxon>
        <taxon>Chordata</taxon>
        <taxon>Tunicata</taxon>
        <taxon>Ascidiacea</taxon>
        <taxon>Aplousobranchia</taxon>
        <taxon>Clavelinidae</taxon>
        <taxon>Clavelina</taxon>
    </lineage>
</organism>
<gene>
    <name evidence="11" type="ORF">CVLEPA_LOCUS30681</name>
</gene>
<dbReference type="EC" id="3.1.13.-" evidence="8"/>
<protein>
    <recommendedName>
        <fullName evidence="8">DIS3-like exonuclease 2</fullName>
        <ecNumber evidence="8">3.1.13.-</ecNumber>
    </recommendedName>
</protein>
<dbReference type="InterPro" id="IPR041505">
    <property type="entry name" value="Dis3_CSD2"/>
</dbReference>
<dbReference type="Gene3D" id="2.40.50.700">
    <property type="match status" value="1"/>
</dbReference>
<proteinExistence type="inferred from homology"/>
<feature type="binding site" evidence="8">
    <location>
        <position position="417"/>
    </location>
    <ligand>
        <name>Mg(2+)</name>
        <dbReference type="ChEBI" id="CHEBI:18420"/>
    </ligand>
</feature>
<feature type="compositionally biased region" description="Polar residues" evidence="9">
    <location>
        <begin position="44"/>
        <end position="56"/>
    </location>
</feature>
<evidence type="ECO:0000256" key="3">
    <source>
        <dbReference type="ARBA" id="ARBA00022723"/>
    </source>
</evidence>
<dbReference type="Pfam" id="PF00773">
    <property type="entry name" value="RNB"/>
    <property type="match status" value="1"/>
</dbReference>
<evidence type="ECO:0000256" key="7">
    <source>
        <dbReference type="ARBA" id="ARBA00022884"/>
    </source>
</evidence>
<dbReference type="PROSITE" id="PS01175">
    <property type="entry name" value="RIBONUCLEASE_II"/>
    <property type="match status" value="1"/>
</dbReference>
<dbReference type="HAMAP" id="MF_03045">
    <property type="entry name" value="DIS3L2"/>
    <property type="match status" value="1"/>
</dbReference>
<dbReference type="PANTHER" id="PTHR23355">
    <property type="entry name" value="RIBONUCLEASE"/>
    <property type="match status" value="1"/>
</dbReference>
<feature type="compositionally biased region" description="Polar residues" evidence="9">
    <location>
        <begin position="17"/>
        <end position="28"/>
    </location>
</feature>
<keyword evidence="3 8" id="KW-0479">Metal-binding</keyword>
<evidence type="ECO:0000256" key="8">
    <source>
        <dbReference type="HAMAP-Rule" id="MF_03045"/>
    </source>
</evidence>
<keyword evidence="2 8" id="KW-0540">Nuclease</keyword>
<keyword evidence="4 8" id="KW-0378">Hydrolase</keyword>
<dbReference type="SUPFAM" id="SSF50249">
    <property type="entry name" value="Nucleic acid-binding proteins"/>
    <property type="match status" value="2"/>
</dbReference>
<keyword evidence="7 8" id="KW-0694">RNA-binding</keyword>
<evidence type="ECO:0000313" key="11">
    <source>
        <dbReference type="EMBL" id="CAK8697461.1"/>
    </source>
</evidence>
<keyword evidence="1 8" id="KW-0963">Cytoplasm</keyword>
<evidence type="ECO:0000256" key="9">
    <source>
        <dbReference type="SAM" id="MobiDB-lite"/>
    </source>
</evidence>
<dbReference type="InterPro" id="IPR022966">
    <property type="entry name" value="RNase_II/R_CS"/>
</dbReference>
<comment type="subcellular location">
    <subcellularLocation>
        <location evidence="8">Cytoplasm</location>
    </subcellularLocation>
    <subcellularLocation>
        <location evidence="8">Cytoplasm</location>
        <location evidence="8">P-body</location>
    </subcellularLocation>
</comment>
<dbReference type="InterPro" id="IPR041093">
    <property type="entry name" value="Dis3l2-like_C"/>
</dbReference>
<dbReference type="Pfam" id="PF17216">
    <property type="entry name" value="Rrp44_CSD1"/>
    <property type="match status" value="1"/>
</dbReference>
<comment type="cofactor">
    <cofactor evidence="8">
        <name>Mg(2+)</name>
        <dbReference type="ChEBI" id="CHEBI:18420"/>
    </cofactor>
    <cofactor evidence="8">
        <name>Mn(2+)</name>
        <dbReference type="ChEBI" id="CHEBI:29035"/>
    </cofactor>
</comment>
<dbReference type="InterPro" id="IPR028591">
    <property type="entry name" value="DIS3L2"/>
</dbReference>